<keyword evidence="3" id="KW-1185">Reference proteome</keyword>
<evidence type="ECO:0000313" key="2">
    <source>
        <dbReference type="EMBL" id="KAF6310661.1"/>
    </source>
</evidence>
<proteinExistence type="predicted"/>
<feature type="compositionally biased region" description="Gly residues" evidence="1">
    <location>
        <begin position="128"/>
        <end position="139"/>
    </location>
</feature>
<feature type="compositionally biased region" description="Gly residues" evidence="1">
    <location>
        <begin position="85"/>
        <end position="95"/>
    </location>
</feature>
<evidence type="ECO:0000256" key="1">
    <source>
        <dbReference type="SAM" id="MobiDB-lite"/>
    </source>
</evidence>
<feature type="region of interest" description="Disordered" evidence="1">
    <location>
        <begin position="55"/>
        <end position="100"/>
    </location>
</feature>
<reference evidence="2 3" key="1">
    <citation type="journal article" date="2020" name="Nature">
        <title>Six reference-quality genomes reveal evolution of bat adaptations.</title>
        <authorList>
            <person name="Jebb D."/>
            <person name="Huang Z."/>
            <person name="Pippel M."/>
            <person name="Hughes G.M."/>
            <person name="Lavrichenko K."/>
            <person name="Devanna P."/>
            <person name="Winkler S."/>
            <person name="Jermiin L.S."/>
            <person name="Skirmuntt E.C."/>
            <person name="Katzourakis A."/>
            <person name="Burkitt-Gray L."/>
            <person name="Ray D.A."/>
            <person name="Sullivan K.A.M."/>
            <person name="Roscito J.G."/>
            <person name="Kirilenko B.M."/>
            <person name="Davalos L.M."/>
            <person name="Corthals A.P."/>
            <person name="Power M.L."/>
            <person name="Jones G."/>
            <person name="Ransome R.D."/>
            <person name="Dechmann D.K.N."/>
            <person name="Locatelli A.G."/>
            <person name="Puechmaille S.J."/>
            <person name="Fedrigo O."/>
            <person name="Jarvis E.D."/>
            <person name="Hiller M."/>
            <person name="Vernes S.C."/>
            <person name="Myers E.W."/>
            <person name="Teeling E.C."/>
        </authorList>
    </citation>
    <scope>NUCLEOTIDE SEQUENCE [LARGE SCALE GENOMIC DNA]</scope>
    <source>
        <strain evidence="2">MMyoMyo1</strain>
        <tissue evidence="2">Flight muscle</tissue>
    </source>
</reference>
<name>A0A7J7UCW4_MYOMY</name>
<accession>A0A7J7UCW4</accession>
<sequence>MLAGHLGSDKTPVNEGLVSFSLGQTLLGQDALALFKTRGLVHRFLHWWGPLAWPAETGSPTSPKGSWIARGRRPGLGTPPVHNWGWGGNTGGLQGMSGPSHTVPIRPIRAILSSPDQGQPGRDHGRLAGQGGTTGGLQGMSGPTYLVLIGQTPAAS</sequence>
<dbReference type="AlphaFoldDB" id="A0A7J7UCW4"/>
<comment type="caution">
    <text evidence="2">The sequence shown here is derived from an EMBL/GenBank/DDBJ whole genome shotgun (WGS) entry which is preliminary data.</text>
</comment>
<dbReference type="Proteomes" id="UP000527355">
    <property type="component" value="Unassembled WGS sequence"/>
</dbReference>
<evidence type="ECO:0000313" key="3">
    <source>
        <dbReference type="Proteomes" id="UP000527355"/>
    </source>
</evidence>
<feature type="region of interest" description="Disordered" evidence="1">
    <location>
        <begin position="113"/>
        <end position="142"/>
    </location>
</feature>
<organism evidence="2 3">
    <name type="scientific">Myotis myotis</name>
    <name type="common">Greater mouse-eared bat</name>
    <name type="synonym">Vespertilio myotis</name>
    <dbReference type="NCBI Taxonomy" id="51298"/>
    <lineage>
        <taxon>Eukaryota</taxon>
        <taxon>Metazoa</taxon>
        <taxon>Chordata</taxon>
        <taxon>Craniata</taxon>
        <taxon>Vertebrata</taxon>
        <taxon>Euteleostomi</taxon>
        <taxon>Mammalia</taxon>
        <taxon>Eutheria</taxon>
        <taxon>Laurasiatheria</taxon>
        <taxon>Chiroptera</taxon>
        <taxon>Yangochiroptera</taxon>
        <taxon>Vespertilionidae</taxon>
        <taxon>Myotis</taxon>
    </lineage>
</organism>
<dbReference type="EMBL" id="JABWUV010000013">
    <property type="protein sequence ID" value="KAF6310661.1"/>
    <property type="molecule type" value="Genomic_DNA"/>
</dbReference>
<protein>
    <submittedName>
        <fullName evidence="2">Uncharacterized protein</fullName>
    </submittedName>
</protein>
<gene>
    <name evidence="2" type="ORF">mMyoMyo1_008725</name>
</gene>